<accession>A0ABS3UDZ4</accession>
<dbReference type="SUPFAM" id="SSF88659">
    <property type="entry name" value="Sigma3 and sigma4 domains of RNA polymerase sigma factors"/>
    <property type="match status" value="1"/>
</dbReference>
<evidence type="ECO:0000256" key="5">
    <source>
        <dbReference type="SAM" id="MobiDB-lite"/>
    </source>
</evidence>
<keyword evidence="4" id="KW-0804">Transcription</keyword>
<dbReference type="Pfam" id="PF04542">
    <property type="entry name" value="Sigma70_r2"/>
    <property type="match status" value="1"/>
</dbReference>
<dbReference type="InterPro" id="IPR013249">
    <property type="entry name" value="RNA_pol_sigma70_r4_t2"/>
</dbReference>
<feature type="region of interest" description="Disordered" evidence="5">
    <location>
        <begin position="155"/>
        <end position="176"/>
    </location>
</feature>
<dbReference type="InterPro" id="IPR013325">
    <property type="entry name" value="RNA_pol_sigma_r2"/>
</dbReference>
<sequence length="176" mass="19386">MGDDAPDEERFDRLWRDHAAAVLAYARRRVDGDQADEVVAETFVVAWRRLREIPEAARPWLFGVARRVSANIRRSEHRREALHDRLAAQPAPAAGDPSGLVGRALDRLPADDRELLMLLAWDGLTRPEAAAALGCSRGTLAVRLHRARRRLEAALREPAGDTGPTVLPATVPGGLR</sequence>
<dbReference type="Proteomes" id="UP000679690">
    <property type="component" value="Unassembled WGS sequence"/>
</dbReference>
<dbReference type="PANTHER" id="PTHR43133">
    <property type="entry name" value="RNA POLYMERASE ECF-TYPE SIGMA FACTO"/>
    <property type="match status" value="1"/>
</dbReference>
<reference evidence="8 9" key="1">
    <citation type="submission" date="2021-03" db="EMBL/GenBank/DDBJ databases">
        <title>Actinoplanes flavus sp. nov., a novel actinomycete isolated from Coconut Palm rhizosphere soil.</title>
        <authorList>
            <person name="Luo X."/>
        </authorList>
    </citation>
    <scope>NUCLEOTIDE SEQUENCE [LARGE SCALE GENOMIC DNA]</scope>
    <source>
        <strain evidence="8 9">NEAU-H7</strain>
    </source>
</reference>
<evidence type="ECO:0000256" key="4">
    <source>
        <dbReference type="ARBA" id="ARBA00023163"/>
    </source>
</evidence>
<dbReference type="RefSeq" id="WP_208466213.1">
    <property type="nucleotide sequence ID" value="NZ_JAGFNS010000003.1"/>
</dbReference>
<feature type="domain" description="RNA polymerase sigma factor 70 region 4 type 2" evidence="7">
    <location>
        <begin position="101"/>
        <end position="151"/>
    </location>
</feature>
<evidence type="ECO:0000313" key="9">
    <source>
        <dbReference type="Proteomes" id="UP000679690"/>
    </source>
</evidence>
<evidence type="ECO:0000259" key="7">
    <source>
        <dbReference type="Pfam" id="PF08281"/>
    </source>
</evidence>
<evidence type="ECO:0000313" key="8">
    <source>
        <dbReference type="EMBL" id="MBO3736984.1"/>
    </source>
</evidence>
<evidence type="ECO:0000256" key="2">
    <source>
        <dbReference type="ARBA" id="ARBA00023015"/>
    </source>
</evidence>
<gene>
    <name evidence="8" type="ORF">J5X75_05580</name>
</gene>
<keyword evidence="2" id="KW-0805">Transcription regulation</keyword>
<evidence type="ECO:0000256" key="1">
    <source>
        <dbReference type="ARBA" id="ARBA00010641"/>
    </source>
</evidence>
<dbReference type="PANTHER" id="PTHR43133:SF25">
    <property type="entry name" value="RNA POLYMERASE SIGMA FACTOR RFAY-RELATED"/>
    <property type="match status" value="1"/>
</dbReference>
<proteinExistence type="inferred from homology"/>
<feature type="domain" description="RNA polymerase sigma-70 region 2" evidence="6">
    <location>
        <begin position="14"/>
        <end position="78"/>
    </location>
</feature>
<keyword evidence="3" id="KW-0731">Sigma factor</keyword>
<dbReference type="InterPro" id="IPR013324">
    <property type="entry name" value="RNA_pol_sigma_r3/r4-like"/>
</dbReference>
<comment type="caution">
    <text evidence="8">The sequence shown here is derived from an EMBL/GenBank/DDBJ whole genome shotgun (WGS) entry which is preliminary data.</text>
</comment>
<evidence type="ECO:0000259" key="6">
    <source>
        <dbReference type="Pfam" id="PF04542"/>
    </source>
</evidence>
<dbReference type="CDD" id="cd06171">
    <property type="entry name" value="Sigma70_r4"/>
    <property type="match status" value="1"/>
</dbReference>
<dbReference type="NCBIfam" id="TIGR02937">
    <property type="entry name" value="sigma70-ECF"/>
    <property type="match status" value="1"/>
</dbReference>
<dbReference type="InterPro" id="IPR007627">
    <property type="entry name" value="RNA_pol_sigma70_r2"/>
</dbReference>
<evidence type="ECO:0000256" key="3">
    <source>
        <dbReference type="ARBA" id="ARBA00023082"/>
    </source>
</evidence>
<comment type="similarity">
    <text evidence="1">Belongs to the sigma-70 factor family. ECF subfamily.</text>
</comment>
<dbReference type="SUPFAM" id="SSF88946">
    <property type="entry name" value="Sigma2 domain of RNA polymerase sigma factors"/>
    <property type="match status" value="1"/>
</dbReference>
<dbReference type="Gene3D" id="1.10.10.10">
    <property type="entry name" value="Winged helix-like DNA-binding domain superfamily/Winged helix DNA-binding domain"/>
    <property type="match status" value="1"/>
</dbReference>
<organism evidence="8 9">
    <name type="scientific">Actinoplanes flavus</name>
    <dbReference type="NCBI Taxonomy" id="2820290"/>
    <lineage>
        <taxon>Bacteria</taxon>
        <taxon>Bacillati</taxon>
        <taxon>Actinomycetota</taxon>
        <taxon>Actinomycetes</taxon>
        <taxon>Micromonosporales</taxon>
        <taxon>Micromonosporaceae</taxon>
        <taxon>Actinoplanes</taxon>
    </lineage>
</organism>
<dbReference type="Gene3D" id="1.10.1740.10">
    <property type="match status" value="1"/>
</dbReference>
<dbReference type="InterPro" id="IPR039425">
    <property type="entry name" value="RNA_pol_sigma-70-like"/>
</dbReference>
<dbReference type="InterPro" id="IPR036388">
    <property type="entry name" value="WH-like_DNA-bd_sf"/>
</dbReference>
<protein>
    <submittedName>
        <fullName evidence="8">Sigma-70 family RNA polymerase sigma factor</fullName>
    </submittedName>
</protein>
<keyword evidence="9" id="KW-1185">Reference proteome</keyword>
<dbReference type="Pfam" id="PF08281">
    <property type="entry name" value="Sigma70_r4_2"/>
    <property type="match status" value="1"/>
</dbReference>
<name>A0ABS3UDZ4_9ACTN</name>
<dbReference type="EMBL" id="JAGFNS010000003">
    <property type="protein sequence ID" value="MBO3736984.1"/>
    <property type="molecule type" value="Genomic_DNA"/>
</dbReference>
<dbReference type="InterPro" id="IPR014284">
    <property type="entry name" value="RNA_pol_sigma-70_dom"/>
</dbReference>